<dbReference type="PaxDb" id="39947-A0A0P0X9V8"/>
<reference evidence="2 3" key="3">
    <citation type="journal article" date="2013" name="Rice">
        <title>Improvement of the Oryza sativa Nipponbare reference genome using next generation sequence and optical map data.</title>
        <authorList>
            <person name="Kawahara Y."/>
            <person name="de la Bastide M."/>
            <person name="Hamilton J.P."/>
            <person name="Kanamori H."/>
            <person name="McCombie W.R."/>
            <person name="Ouyang S."/>
            <person name="Schwartz D.C."/>
            <person name="Tanaka T."/>
            <person name="Wu J."/>
            <person name="Zhou S."/>
            <person name="Childs K.L."/>
            <person name="Davidson R.M."/>
            <person name="Lin H."/>
            <person name="Quesada-Ocampo L."/>
            <person name="Vaillancourt B."/>
            <person name="Sakai H."/>
            <person name="Lee S.S."/>
            <person name="Kim J."/>
            <person name="Numa H."/>
            <person name="Itoh T."/>
            <person name="Buell C.R."/>
            <person name="Matsumoto T."/>
        </authorList>
    </citation>
    <scope>NUCLEOTIDE SEQUENCE [LARGE SCALE GENOMIC DNA]</scope>
    <source>
        <strain evidence="3">cv. Nipponbare</strain>
    </source>
</reference>
<proteinExistence type="predicted"/>
<dbReference type="InParanoid" id="A0A0P0X9V8"/>
<keyword evidence="3" id="KW-1185">Reference proteome</keyword>
<feature type="region of interest" description="Disordered" evidence="1">
    <location>
        <begin position="59"/>
        <end position="82"/>
    </location>
</feature>
<dbReference type="Proteomes" id="UP000059680">
    <property type="component" value="Chromosome 7"/>
</dbReference>
<dbReference type="EMBL" id="AP014963">
    <property type="protein sequence ID" value="BAT02944.1"/>
    <property type="molecule type" value="Genomic_DNA"/>
</dbReference>
<gene>
    <name evidence="2" type="ordered locus">Os07g0649450</name>
    <name evidence="2" type="ORF">OSNPB_070649450</name>
</gene>
<accession>A0A0P0X9V8</accession>
<evidence type="ECO:0000313" key="2">
    <source>
        <dbReference type="EMBL" id="BAT02944.1"/>
    </source>
</evidence>
<reference evidence="2 3" key="2">
    <citation type="journal article" date="2013" name="Plant Cell Physiol.">
        <title>Rice Annotation Project Database (RAP-DB): an integrative and interactive database for rice genomics.</title>
        <authorList>
            <person name="Sakai H."/>
            <person name="Lee S.S."/>
            <person name="Tanaka T."/>
            <person name="Numa H."/>
            <person name="Kim J."/>
            <person name="Kawahara Y."/>
            <person name="Wakimoto H."/>
            <person name="Yang C.C."/>
            <person name="Iwamoto M."/>
            <person name="Abe T."/>
            <person name="Yamada Y."/>
            <person name="Muto A."/>
            <person name="Inokuchi H."/>
            <person name="Ikemura T."/>
            <person name="Matsumoto T."/>
            <person name="Sasaki T."/>
            <person name="Itoh T."/>
        </authorList>
    </citation>
    <scope>NUCLEOTIDE SEQUENCE [LARGE SCALE GENOMIC DNA]</scope>
    <source>
        <strain evidence="3">cv. Nipponbare</strain>
    </source>
</reference>
<reference evidence="3" key="1">
    <citation type="journal article" date="2005" name="Nature">
        <title>The map-based sequence of the rice genome.</title>
        <authorList>
            <consortium name="International rice genome sequencing project (IRGSP)"/>
            <person name="Matsumoto T."/>
            <person name="Wu J."/>
            <person name="Kanamori H."/>
            <person name="Katayose Y."/>
            <person name="Fujisawa M."/>
            <person name="Namiki N."/>
            <person name="Mizuno H."/>
            <person name="Yamamoto K."/>
            <person name="Antonio B.A."/>
            <person name="Baba T."/>
            <person name="Sakata K."/>
            <person name="Nagamura Y."/>
            <person name="Aoki H."/>
            <person name="Arikawa K."/>
            <person name="Arita K."/>
            <person name="Bito T."/>
            <person name="Chiden Y."/>
            <person name="Fujitsuka N."/>
            <person name="Fukunaka R."/>
            <person name="Hamada M."/>
            <person name="Harada C."/>
            <person name="Hayashi A."/>
            <person name="Hijishita S."/>
            <person name="Honda M."/>
            <person name="Hosokawa S."/>
            <person name="Ichikawa Y."/>
            <person name="Idonuma A."/>
            <person name="Iijima M."/>
            <person name="Ikeda M."/>
            <person name="Ikeno M."/>
            <person name="Ito K."/>
            <person name="Ito S."/>
            <person name="Ito T."/>
            <person name="Ito Y."/>
            <person name="Ito Y."/>
            <person name="Iwabuchi A."/>
            <person name="Kamiya K."/>
            <person name="Karasawa W."/>
            <person name="Kurita K."/>
            <person name="Katagiri S."/>
            <person name="Kikuta A."/>
            <person name="Kobayashi H."/>
            <person name="Kobayashi N."/>
            <person name="Machita K."/>
            <person name="Maehara T."/>
            <person name="Masukawa M."/>
            <person name="Mizubayashi T."/>
            <person name="Mukai Y."/>
            <person name="Nagasaki H."/>
            <person name="Nagata Y."/>
            <person name="Naito S."/>
            <person name="Nakashima M."/>
            <person name="Nakama Y."/>
            <person name="Nakamichi Y."/>
            <person name="Nakamura M."/>
            <person name="Meguro A."/>
            <person name="Negishi M."/>
            <person name="Ohta I."/>
            <person name="Ohta T."/>
            <person name="Okamoto M."/>
            <person name="Ono N."/>
            <person name="Saji S."/>
            <person name="Sakaguchi M."/>
            <person name="Sakai K."/>
            <person name="Shibata M."/>
            <person name="Shimokawa T."/>
            <person name="Song J."/>
            <person name="Takazaki Y."/>
            <person name="Terasawa K."/>
            <person name="Tsugane M."/>
            <person name="Tsuji K."/>
            <person name="Ueda S."/>
            <person name="Waki K."/>
            <person name="Yamagata H."/>
            <person name="Yamamoto M."/>
            <person name="Yamamoto S."/>
            <person name="Yamane H."/>
            <person name="Yoshiki S."/>
            <person name="Yoshihara R."/>
            <person name="Yukawa K."/>
            <person name="Zhong H."/>
            <person name="Yano M."/>
            <person name="Yuan Q."/>
            <person name="Ouyang S."/>
            <person name="Liu J."/>
            <person name="Jones K.M."/>
            <person name="Gansberger K."/>
            <person name="Moffat K."/>
            <person name="Hill J."/>
            <person name="Bera J."/>
            <person name="Fadrosh D."/>
            <person name="Jin S."/>
            <person name="Johri S."/>
            <person name="Kim M."/>
            <person name="Overton L."/>
            <person name="Reardon M."/>
            <person name="Tsitrin T."/>
            <person name="Vuong H."/>
            <person name="Weaver B."/>
            <person name="Ciecko A."/>
            <person name="Tallon L."/>
            <person name="Jackson J."/>
            <person name="Pai G."/>
            <person name="Aken S.V."/>
            <person name="Utterback T."/>
            <person name="Reidmuller S."/>
            <person name="Feldblyum T."/>
            <person name="Hsiao J."/>
            <person name="Zismann V."/>
            <person name="Iobst S."/>
            <person name="de Vazeille A.R."/>
            <person name="Buell C.R."/>
            <person name="Ying K."/>
            <person name="Li Y."/>
            <person name="Lu T."/>
            <person name="Huang Y."/>
            <person name="Zhao Q."/>
            <person name="Feng Q."/>
            <person name="Zhang L."/>
            <person name="Zhu J."/>
            <person name="Weng Q."/>
            <person name="Mu J."/>
            <person name="Lu Y."/>
            <person name="Fan D."/>
            <person name="Liu Y."/>
            <person name="Guan J."/>
            <person name="Zhang Y."/>
            <person name="Yu S."/>
            <person name="Liu X."/>
            <person name="Zhang Y."/>
            <person name="Hong G."/>
            <person name="Han B."/>
            <person name="Choisne N."/>
            <person name="Demange N."/>
            <person name="Orjeda G."/>
            <person name="Samain S."/>
            <person name="Cattolico L."/>
            <person name="Pelletier E."/>
            <person name="Couloux A."/>
            <person name="Segurens B."/>
            <person name="Wincker P."/>
            <person name="D'Hont A."/>
            <person name="Scarpelli C."/>
            <person name="Weissenbach J."/>
            <person name="Salanoubat M."/>
            <person name="Quetier F."/>
            <person name="Yu Y."/>
            <person name="Kim H.R."/>
            <person name="Rambo T."/>
            <person name="Currie J."/>
            <person name="Collura K."/>
            <person name="Luo M."/>
            <person name="Yang T."/>
            <person name="Ammiraju J.S.S."/>
            <person name="Engler F."/>
            <person name="Soderlund C."/>
            <person name="Wing R.A."/>
            <person name="Palmer L.E."/>
            <person name="de la Bastide M."/>
            <person name="Spiegel L."/>
            <person name="Nascimento L."/>
            <person name="Zutavern T."/>
            <person name="O'Shaughnessy A."/>
            <person name="Dike S."/>
            <person name="Dedhia N."/>
            <person name="Preston R."/>
            <person name="Balija V."/>
            <person name="McCombie W.R."/>
            <person name="Chow T."/>
            <person name="Chen H."/>
            <person name="Chung M."/>
            <person name="Chen C."/>
            <person name="Shaw J."/>
            <person name="Wu H."/>
            <person name="Hsiao K."/>
            <person name="Chao Y."/>
            <person name="Chu M."/>
            <person name="Cheng C."/>
            <person name="Hour A."/>
            <person name="Lee P."/>
            <person name="Lin S."/>
            <person name="Lin Y."/>
            <person name="Liou J."/>
            <person name="Liu S."/>
            <person name="Hsing Y."/>
            <person name="Raghuvanshi S."/>
            <person name="Mohanty A."/>
            <person name="Bharti A.K."/>
            <person name="Gaur A."/>
            <person name="Gupta V."/>
            <person name="Kumar D."/>
            <person name="Ravi V."/>
            <person name="Vij S."/>
            <person name="Kapur A."/>
            <person name="Khurana P."/>
            <person name="Khurana P."/>
            <person name="Khurana J.P."/>
            <person name="Tyagi A.K."/>
            <person name="Gaikwad K."/>
            <person name="Singh A."/>
            <person name="Dalal V."/>
            <person name="Srivastava S."/>
            <person name="Dixit A."/>
            <person name="Pal A.K."/>
            <person name="Ghazi I.A."/>
            <person name="Yadav M."/>
            <person name="Pandit A."/>
            <person name="Bhargava A."/>
            <person name="Sureshbabu K."/>
            <person name="Batra K."/>
            <person name="Sharma T.R."/>
            <person name="Mohapatra T."/>
            <person name="Singh N.K."/>
            <person name="Messing J."/>
            <person name="Nelson A.B."/>
            <person name="Fuks G."/>
            <person name="Kavchok S."/>
            <person name="Keizer G."/>
            <person name="Linton E."/>
            <person name="Llaca V."/>
            <person name="Song R."/>
            <person name="Tanyolac B."/>
            <person name="Young S."/>
            <person name="Ho-Il K."/>
            <person name="Hahn J.H."/>
            <person name="Sangsakoo G."/>
            <person name="Vanavichit A."/>
            <person name="de Mattos Luiz.A.T."/>
            <person name="Zimmer P.D."/>
            <person name="Malone G."/>
            <person name="Dellagostin O."/>
            <person name="de Oliveira A.C."/>
            <person name="Bevan M."/>
            <person name="Bancroft I."/>
            <person name="Minx P."/>
            <person name="Cordum H."/>
            <person name="Wilson R."/>
            <person name="Cheng Z."/>
            <person name="Jin W."/>
            <person name="Jiang J."/>
            <person name="Leong S.A."/>
            <person name="Iwama H."/>
            <person name="Gojobori T."/>
            <person name="Itoh T."/>
            <person name="Niimura Y."/>
            <person name="Fujii Y."/>
            <person name="Habara T."/>
            <person name="Sakai H."/>
            <person name="Sato Y."/>
            <person name="Wilson G."/>
            <person name="Kumar K."/>
            <person name="McCouch S."/>
            <person name="Juretic N."/>
            <person name="Hoen D."/>
            <person name="Wright S."/>
            <person name="Bruskiewich R."/>
            <person name="Bureau T."/>
            <person name="Miyao A."/>
            <person name="Hirochika H."/>
            <person name="Nishikawa T."/>
            <person name="Kadowaki K."/>
            <person name="Sugiura M."/>
            <person name="Burr B."/>
            <person name="Sasaki T."/>
        </authorList>
    </citation>
    <scope>NUCLEOTIDE SEQUENCE [LARGE SCALE GENOMIC DNA]</scope>
    <source>
        <strain evidence="3">cv. Nipponbare</strain>
    </source>
</reference>
<name>A0A0P0X9V8_ORYSJ</name>
<evidence type="ECO:0000256" key="1">
    <source>
        <dbReference type="SAM" id="MobiDB-lite"/>
    </source>
</evidence>
<evidence type="ECO:0000313" key="3">
    <source>
        <dbReference type="Proteomes" id="UP000059680"/>
    </source>
</evidence>
<sequence length="103" mass="11207">MSGGATPRRARSERRRQALGQIHAWQGSGGAVELRWRLRRAPPLVRRAGRGRAAAVCSLGPEDAARPTPDPSSRHCRGWRGPVSPRAAAALRALVTGQKWRGR</sequence>
<protein>
    <submittedName>
        <fullName evidence="2">Os07g0649450 protein</fullName>
    </submittedName>
</protein>
<organism evidence="2 3">
    <name type="scientific">Oryza sativa subsp. japonica</name>
    <name type="common">Rice</name>
    <dbReference type="NCBI Taxonomy" id="39947"/>
    <lineage>
        <taxon>Eukaryota</taxon>
        <taxon>Viridiplantae</taxon>
        <taxon>Streptophyta</taxon>
        <taxon>Embryophyta</taxon>
        <taxon>Tracheophyta</taxon>
        <taxon>Spermatophyta</taxon>
        <taxon>Magnoliopsida</taxon>
        <taxon>Liliopsida</taxon>
        <taxon>Poales</taxon>
        <taxon>Poaceae</taxon>
        <taxon>BOP clade</taxon>
        <taxon>Oryzoideae</taxon>
        <taxon>Oryzeae</taxon>
        <taxon>Oryzinae</taxon>
        <taxon>Oryza</taxon>
        <taxon>Oryza sativa</taxon>
    </lineage>
</organism>
<dbReference type="AlphaFoldDB" id="A0A0P0X9V8"/>